<dbReference type="GO" id="GO:0005886">
    <property type="term" value="C:plasma membrane"/>
    <property type="evidence" value="ECO:0007669"/>
    <property type="project" value="UniProtKB-SubCell"/>
</dbReference>
<evidence type="ECO:0000256" key="2">
    <source>
        <dbReference type="ARBA" id="ARBA00008685"/>
    </source>
</evidence>
<feature type="domain" description="Solute-binding protein family 3/N-terminal" evidence="12">
    <location>
        <begin position="84"/>
        <end position="421"/>
    </location>
</feature>
<feature type="transmembrane region" description="Helical" evidence="9">
    <location>
        <begin position="220"/>
        <end position="238"/>
    </location>
</feature>
<dbReference type="EMBL" id="JASPKY010000008">
    <property type="protein sequence ID" value="KAK9754313.1"/>
    <property type="molecule type" value="Genomic_DNA"/>
</dbReference>
<dbReference type="Gene3D" id="1.10.287.70">
    <property type="match status" value="1"/>
</dbReference>
<keyword evidence="4 9" id="KW-0812">Transmembrane</keyword>
<feature type="transmembrane region" description="Helical" evidence="9">
    <location>
        <begin position="442"/>
        <end position="462"/>
    </location>
</feature>
<keyword evidence="6 9" id="KW-0472">Membrane</keyword>
<feature type="transmembrane region" description="Helical" evidence="9">
    <location>
        <begin position="250"/>
        <end position="274"/>
    </location>
</feature>
<dbReference type="Gene3D" id="3.40.190.10">
    <property type="entry name" value="Periplasmic binding protein-like II"/>
    <property type="match status" value="1"/>
</dbReference>
<keyword evidence="10" id="KW-0732">Signal</keyword>
<evidence type="ECO:0000256" key="8">
    <source>
        <dbReference type="ARBA" id="ARBA00023180"/>
    </source>
</evidence>
<dbReference type="PANTHER" id="PTHR42643:SF32">
    <property type="entry name" value="IONOTROPIC RECEPTOR 31A, ISOFORM C-RELATED"/>
    <property type="match status" value="1"/>
</dbReference>
<evidence type="ECO:0000256" key="4">
    <source>
        <dbReference type="ARBA" id="ARBA00022692"/>
    </source>
</evidence>
<keyword evidence="5 9" id="KW-1133">Transmembrane helix</keyword>
<evidence type="ECO:0000256" key="3">
    <source>
        <dbReference type="ARBA" id="ARBA00022475"/>
    </source>
</evidence>
<evidence type="ECO:0000256" key="5">
    <source>
        <dbReference type="ARBA" id="ARBA00022989"/>
    </source>
</evidence>
<keyword evidence="7" id="KW-0675">Receptor</keyword>
<proteinExistence type="inferred from homology"/>
<name>A0AAW1N7L8_POPJA</name>
<dbReference type="InterPro" id="IPR052192">
    <property type="entry name" value="Insect_Ionotropic_Sensory_Rcpt"/>
</dbReference>
<organism evidence="13 14">
    <name type="scientific">Popillia japonica</name>
    <name type="common">Japanese beetle</name>
    <dbReference type="NCBI Taxonomy" id="7064"/>
    <lineage>
        <taxon>Eukaryota</taxon>
        <taxon>Metazoa</taxon>
        <taxon>Ecdysozoa</taxon>
        <taxon>Arthropoda</taxon>
        <taxon>Hexapoda</taxon>
        <taxon>Insecta</taxon>
        <taxon>Pterygota</taxon>
        <taxon>Neoptera</taxon>
        <taxon>Endopterygota</taxon>
        <taxon>Coleoptera</taxon>
        <taxon>Polyphaga</taxon>
        <taxon>Scarabaeiformia</taxon>
        <taxon>Scarabaeidae</taxon>
        <taxon>Rutelinae</taxon>
        <taxon>Popillia</taxon>
    </lineage>
</organism>
<dbReference type="InterPro" id="IPR001638">
    <property type="entry name" value="Solute-binding_3/MltF_N"/>
</dbReference>
<dbReference type="Pfam" id="PF00497">
    <property type="entry name" value="SBP_bac_3"/>
    <property type="match status" value="1"/>
</dbReference>
<comment type="caution">
    <text evidence="13">The sequence shown here is derived from an EMBL/GenBank/DDBJ whole genome shotgun (WGS) entry which is preliminary data.</text>
</comment>
<dbReference type="PANTHER" id="PTHR42643">
    <property type="entry name" value="IONOTROPIC RECEPTOR 20A-RELATED"/>
    <property type="match status" value="1"/>
</dbReference>
<evidence type="ECO:0000259" key="12">
    <source>
        <dbReference type="Pfam" id="PF00497"/>
    </source>
</evidence>
<dbReference type="Proteomes" id="UP001458880">
    <property type="component" value="Unassembled WGS sequence"/>
</dbReference>
<accession>A0AAW1N7L8</accession>
<sequence length="479" mass="54779">MEYRRVLLSVFLLCLASKLRVAEGLRRDICIEKGPNAKTPCENIYIWKSEMGDFALATNEMTRSAVVRNKKDALAGRTVRVIADNMLPYITSNNCSQSLGGYLGDIWNIIEKVLRFRSNITSVDYDRGVNLMINKQADIMLAAAIEKPGQLNIQYSQPYFYNWYHLYIKQPEPKASSNSYIKIFTFHLWLATLLLVIIMTAILWFSAMCSHRMDKTQSRLSIITCVLVICTGFLNQGVDVRISTYSARIQMFIALVIGFLLYSAMNAVLVARLATFDVHLPFSKLADIRQKKTHSLCLRTNSFVYNNFVYNNFTDDANKTVLPIWKDVLNGRGCLNINNQTNLAKNVCDEGVIFLENRVVMSTVIKRYNLSCAVTFSPTKYFVKANSFILLKSFQEKKLINSMVKKLKSTGILSRLENKWVERYERPKANLGKVPQVTIEHVWGLLDLYGVAILLSFIILGVEAIRYKFPRRSTIPFKH</sequence>
<dbReference type="GO" id="GO:0015276">
    <property type="term" value="F:ligand-gated monoatomic ion channel activity"/>
    <property type="evidence" value="ECO:0007669"/>
    <property type="project" value="InterPro"/>
</dbReference>
<dbReference type="Pfam" id="PF00060">
    <property type="entry name" value="Lig_chan"/>
    <property type="match status" value="1"/>
</dbReference>
<feature type="domain" description="Ionotropic glutamate receptor C-terminal" evidence="11">
    <location>
        <begin position="187"/>
        <end position="345"/>
    </location>
</feature>
<keyword evidence="14" id="KW-1185">Reference proteome</keyword>
<feature type="signal peptide" evidence="10">
    <location>
        <begin position="1"/>
        <end position="24"/>
    </location>
</feature>
<evidence type="ECO:0000313" key="13">
    <source>
        <dbReference type="EMBL" id="KAK9754313.1"/>
    </source>
</evidence>
<keyword evidence="3" id="KW-1003">Cell membrane</keyword>
<gene>
    <name evidence="13" type="ORF">QE152_g1317</name>
</gene>
<protein>
    <submittedName>
        <fullName evidence="13">Ligand-gated ion channel</fullName>
    </submittedName>
</protein>
<reference evidence="13 14" key="1">
    <citation type="journal article" date="2024" name="BMC Genomics">
        <title>De novo assembly and annotation of Popillia japonica's genome with initial clues to its potential as an invasive pest.</title>
        <authorList>
            <person name="Cucini C."/>
            <person name="Boschi S."/>
            <person name="Funari R."/>
            <person name="Cardaioli E."/>
            <person name="Iannotti N."/>
            <person name="Marturano G."/>
            <person name="Paoli F."/>
            <person name="Bruttini M."/>
            <person name="Carapelli A."/>
            <person name="Frati F."/>
            <person name="Nardi F."/>
        </authorList>
    </citation>
    <scope>NUCLEOTIDE SEQUENCE [LARGE SCALE GENOMIC DNA]</scope>
    <source>
        <strain evidence="13">DMR45628</strain>
    </source>
</reference>
<evidence type="ECO:0000256" key="7">
    <source>
        <dbReference type="ARBA" id="ARBA00023170"/>
    </source>
</evidence>
<dbReference type="InterPro" id="IPR001320">
    <property type="entry name" value="Iontro_rcpt_C"/>
</dbReference>
<dbReference type="GO" id="GO:0050906">
    <property type="term" value="P:detection of stimulus involved in sensory perception"/>
    <property type="evidence" value="ECO:0007669"/>
    <property type="project" value="UniProtKB-ARBA"/>
</dbReference>
<evidence type="ECO:0000256" key="10">
    <source>
        <dbReference type="SAM" id="SignalP"/>
    </source>
</evidence>
<comment type="subcellular location">
    <subcellularLocation>
        <location evidence="1">Cell membrane</location>
        <topology evidence="1">Multi-pass membrane protein</topology>
    </subcellularLocation>
</comment>
<dbReference type="SUPFAM" id="SSF53850">
    <property type="entry name" value="Periplasmic binding protein-like II"/>
    <property type="match status" value="1"/>
</dbReference>
<evidence type="ECO:0000259" key="11">
    <source>
        <dbReference type="Pfam" id="PF00060"/>
    </source>
</evidence>
<keyword evidence="8" id="KW-0325">Glycoprotein</keyword>
<feature type="transmembrane region" description="Helical" evidence="9">
    <location>
        <begin position="186"/>
        <end position="208"/>
    </location>
</feature>
<evidence type="ECO:0000256" key="1">
    <source>
        <dbReference type="ARBA" id="ARBA00004651"/>
    </source>
</evidence>
<evidence type="ECO:0000313" key="14">
    <source>
        <dbReference type="Proteomes" id="UP001458880"/>
    </source>
</evidence>
<dbReference type="AlphaFoldDB" id="A0AAW1N7L8"/>
<comment type="similarity">
    <text evidence="2">Belongs to the glutamate-gated ion channel (TC 1.A.10.1) family.</text>
</comment>
<feature type="chain" id="PRO_5043430192" evidence="10">
    <location>
        <begin position="25"/>
        <end position="479"/>
    </location>
</feature>
<evidence type="ECO:0000256" key="6">
    <source>
        <dbReference type="ARBA" id="ARBA00023136"/>
    </source>
</evidence>
<evidence type="ECO:0000256" key="9">
    <source>
        <dbReference type="SAM" id="Phobius"/>
    </source>
</evidence>